<organism evidence="1 2">
    <name type="scientific">Dunaliella salina</name>
    <name type="common">Green alga</name>
    <name type="synonym">Protococcus salinus</name>
    <dbReference type="NCBI Taxonomy" id="3046"/>
    <lineage>
        <taxon>Eukaryota</taxon>
        <taxon>Viridiplantae</taxon>
        <taxon>Chlorophyta</taxon>
        <taxon>core chlorophytes</taxon>
        <taxon>Chlorophyceae</taxon>
        <taxon>CS clade</taxon>
        <taxon>Chlamydomonadales</taxon>
        <taxon>Dunaliellaceae</taxon>
        <taxon>Dunaliella</taxon>
    </lineage>
</organism>
<comment type="caution">
    <text evidence="1">The sequence shown here is derived from an EMBL/GenBank/DDBJ whole genome shotgun (WGS) entry which is preliminary data.</text>
</comment>
<keyword evidence="2" id="KW-1185">Reference proteome</keyword>
<dbReference type="EMBL" id="MU069571">
    <property type="protein sequence ID" value="KAF5838644.1"/>
    <property type="molecule type" value="Genomic_DNA"/>
</dbReference>
<proteinExistence type="predicted"/>
<gene>
    <name evidence="1" type="ORF">DUNSADRAFT_2479</name>
</gene>
<dbReference type="Proteomes" id="UP000815325">
    <property type="component" value="Unassembled WGS sequence"/>
</dbReference>
<evidence type="ECO:0008006" key="3">
    <source>
        <dbReference type="Google" id="ProtNLM"/>
    </source>
</evidence>
<protein>
    <recommendedName>
        <fullName evidence="3">Encoded protein</fullName>
    </recommendedName>
</protein>
<reference evidence="1" key="1">
    <citation type="submission" date="2017-08" db="EMBL/GenBank/DDBJ databases">
        <authorList>
            <person name="Polle J.E."/>
            <person name="Barry K."/>
            <person name="Cushman J."/>
            <person name="Schmutz J."/>
            <person name="Tran D."/>
            <person name="Hathwaick L.T."/>
            <person name="Yim W.C."/>
            <person name="Jenkins J."/>
            <person name="Mckie-Krisberg Z.M."/>
            <person name="Prochnik S."/>
            <person name="Lindquist E."/>
            <person name="Dockter R.B."/>
            <person name="Adam C."/>
            <person name="Molina H."/>
            <person name="Bunkerborg J."/>
            <person name="Jin E."/>
            <person name="Buchheim M."/>
            <person name="Magnuson J."/>
        </authorList>
    </citation>
    <scope>NUCLEOTIDE SEQUENCE</scope>
    <source>
        <strain evidence="1">CCAP 19/18</strain>
    </source>
</reference>
<name>A0ABQ7GVK4_DUNSA</name>
<evidence type="ECO:0000313" key="1">
    <source>
        <dbReference type="EMBL" id="KAF5838644.1"/>
    </source>
</evidence>
<evidence type="ECO:0000313" key="2">
    <source>
        <dbReference type="Proteomes" id="UP000815325"/>
    </source>
</evidence>
<accession>A0ABQ7GVK4</accession>
<sequence length="148" mass="16036">MGVPSLPIPSRCEEHNDIIIDLSISICFPLASLFLTLTTLPLSFSFPFFLVISPCRALILWLGASRDSWIHLTSLGTRKPFSKLPRVPGGHQCCIKSLSASSCSISRLDSWVKAPLFGCTHYSHIKQSNDASGGGCTFAFTGGHVPSR</sequence>